<evidence type="ECO:0000256" key="2">
    <source>
        <dbReference type="SAM" id="Phobius"/>
    </source>
</evidence>
<evidence type="ECO:0000313" key="3">
    <source>
        <dbReference type="EMBL" id="MBG0567641.1"/>
    </source>
</evidence>
<keyword evidence="4" id="KW-1185">Reference proteome</keyword>
<organism evidence="3 4">
    <name type="scientific">Actinoplanes aureus</name>
    <dbReference type="NCBI Taxonomy" id="2792083"/>
    <lineage>
        <taxon>Bacteria</taxon>
        <taxon>Bacillati</taxon>
        <taxon>Actinomycetota</taxon>
        <taxon>Actinomycetes</taxon>
        <taxon>Micromonosporales</taxon>
        <taxon>Micromonosporaceae</taxon>
        <taxon>Actinoplanes</taxon>
    </lineage>
</organism>
<dbReference type="Proteomes" id="UP000598146">
    <property type="component" value="Unassembled WGS sequence"/>
</dbReference>
<protein>
    <submittedName>
        <fullName evidence="3">Uncharacterized protein</fullName>
    </submittedName>
</protein>
<dbReference type="RefSeq" id="WP_196419418.1">
    <property type="nucleotide sequence ID" value="NZ_JADQTO010000029.1"/>
</dbReference>
<evidence type="ECO:0000313" key="4">
    <source>
        <dbReference type="Proteomes" id="UP000598146"/>
    </source>
</evidence>
<keyword evidence="2" id="KW-1133">Transmembrane helix</keyword>
<sequence>MERGPLALFGAIVAIGLGPALWLGAQLGTVKLAPDERPATVGEQVPDTGTELDFGGAGAGDSPETADPVTRYPIPPADSRTLRTTTKSPADPVVEFTPSRSVSPSASPSISEPAPSPSVSPSAPSADPEPSGPPTGDDPDVEPTFPQD</sequence>
<feature type="transmembrane region" description="Helical" evidence="2">
    <location>
        <begin position="6"/>
        <end position="25"/>
    </location>
</feature>
<keyword evidence="2" id="KW-0472">Membrane</keyword>
<dbReference type="EMBL" id="JADQTO010000029">
    <property type="protein sequence ID" value="MBG0567641.1"/>
    <property type="molecule type" value="Genomic_DNA"/>
</dbReference>
<feature type="compositionally biased region" description="Low complexity" evidence="1">
    <location>
        <begin position="98"/>
        <end position="129"/>
    </location>
</feature>
<proteinExistence type="predicted"/>
<reference evidence="3" key="1">
    <citation type="submission" date="2020-11" db="EMBL/GenBank/DDBJ databases">
        <title>Isolation and identification of active actinomycetes.</title>
        <authorList>
            <person name="Sun X."/>
        </authorList>
    </citation>
    <scope>NUCLEOTIDE SEQUENCE</scope>
    <source>
        <strain evidence="3">NEAU-A11</strain>
    </source>
</reference>
<gene>
    <name evidence="3" type="ORF">I4J89_39980</name>
</gene>
<evidence type="ECO:0000256" key="1">
    <source>
        <dbReference type="SAM" id="MobiDB-lite"/>
    </source>
</evidence>
<name>A0A931CJN6_9ACTN</name>
<accession>A0A931CJN6</accession>
<dbReference type="AlphaFoldDB" id="A0A931CJN6"/>
<keyword evidence="2" id="KW-0812">Transmembrane</keyword>
<comment type="caution">
    <text evidence="3">The sequence shown here is derived from an EMBL/GenBank/DDBJ whole genome shotgun (WGS) entry which is preliminary data.</text>
</comment>
<feature type="region of interest" description="Disordered" evidence="1">
    <location>
        <begin position="35"/>
        <end position="148"/>
    </location>
</feature>